<keyword evidence="6" id="KW-1185">Reference proteome</keyword>
<keyword evidence="1" id="KW-0862">Zinc</keyword>
<dbReference type="EMBL" id="CAMXCT020000597">
    <property type="protein sequence ID" value="CAL1134306.1"/>
    <property type="molecule type" value="Genomic_DNA"/>
</dbReference>
<reference evidence="5" key="2">
    <citation type="submission" date="2024-04" db="EMBL/GenBank/DDBJ databases">
        <authorList>
            <person name="Chen Y."/>
            <person name="Shah S."/>
            <person name="Dougan E. K."/>
            <person name="Thang M."/>
            <person name="Chan C."/>
        </authorList>
    </citation>
    <scope>NUCLEOTIDE SEQUENCE [LARGE SCALE GENOMIC DNA]</scope>
</reference>
<feature type="region of interest" description="Disordered" evidence="2">
    <location>
        <begin position="452"/>
        <end position="474"/>
    </location>
</feature>
<evidence type="ECO:0000313" key="5">
    <source>
        <dbReference type="EMBL" id="CAL1134306.1"/>
    </source>
</evidence>
<dbReference type="PROSITE" id="PS50103">
    <property type="entry name" value="ZF_C3H1"/>
    <property type="match status" value="1"/>
</dbReference>
<feature type="region of interest" description="Disordered" evidence="2">
    <location>
        <begin position="1559"/>
        <end position="1599"/>
    </location>
</feature>
<evidence type="ECO:0000259" key="3">
    <source>
        <dbReference type="PROSITE" id="PS50103"/>
    </source>
</evidence>
<gene>
    <name evidence="4" type="ORF">C1SCF055_LOCUS8772</name>
</gene>
<feature type="zinc finger region" description="C3H1-type" evidence="1">
    <location>
        <begin position="732"/>
        <end position="759"/>
    </location>
</feature>
<feature type="compositionally biased region" description="Low complexity" evidence="2">
    <location>
        <begin position="685"/>
        <end position="698"/>
    </location>
</feature>
<organism evidence="4">
    <name type="scientific">Cladocopium goreaui</name>
    <dbReference type="NCBI Taxonomy" id="2562237"/>
    <lineage>
        <taxon>Eukaryota</taxon>
        <taxon>Sar</taxon>
        <taxon>Alveolata</taxon>
        <taxon>Dinophyceae</taxon>
        <taxon>Suessiales</taxon>
        <taxon>Symbiodiniaceae</taxon>
        <taxon>Cladocopium</taxon>
    </lineage>
</organism>
<evidence type="ECO:0000313" key="6">
    <source>
        <dbReference type="Proteomes" id="UP001152797"/>
    </source>
</evidence>
<feature type="domain" description="C3H1-type" evidence="3">
    <location>
        <begin position="732"/>
        <end position="759"/>
    </location>
</feature>
<feature type="compositionally biased region" description="Basic residues" evidence="2">
    <location>
        <begin position="699"/>
        <end position="709"/>
    </location>
</feature>
<evidence type="ECO:0000256" key="2">
    <source>
        <dbReference type="SAM" id="MobiDB-lite"/>
    </source>
</evidence>
<dbReference type="SUPFAM" id="SSF56349">
    <property type="entry name" value="DNA breaking-rejoining enzymes"/>
    <property type="match status" value="1"/>
</dbReference>
<reference evidence="4" key="1">
    <citation type="submission" date="2022-10" db="EMBL/GenBank/DDBJ databases">
        <authorList>
            <person name="Chen Y."/>
            <person name="Dougan E. K."/>
            <person name="Chan C."/>
            <person name="Rhodes N."/>
            <person name="Thang M."/>
        </authorList>
    </citation>
    <scope>NUCLEOTIDE SEQUENCE</scope>
</reference>
<keyword evidence="1" id="KW-0863">Zinc-finger</keyword>
<dbReference type="EMBL" id="CAMXCT010000597">
    <property type="protein sequence ID" value="CAI3980931.1"/>
    <property type="molecule type" value="Genomic_DNA"/>
</dbReference>
<evidence type="ECO:0000313" key="4">
    <source>
        <dbReference type="EMBL" id="CAI3980931.1"/>
    </source>
</evidence>
<name>A0A9P1FM42_9DINO</name>
<comment type="caution">
    <text evidence="4">The sequence shown here is derived from an EMBL/GenBank/DDBJ whole genome shotgun (WGS) entry which is preliminary data.</text>
</comment>
<dbReference type="EMBL" id="CAMXCT030000597">
    <property type="protein sequence ID" value="CAL4768243.1"/>
    <property type="molecule type" value="Genomic_DNA"/>
</dbReference>
<feature type="region of interest" description="Disordered" evidence="2">
    <location>
        <begin position="1945"/>
        <end position="1984"/>
    </location>
</feature>
<proteinExistence type="predicted"/>
<protein>
    <recommendedName>
        <fullName evidence="3">C3H1-type domain-containing protein</fullName>
    </recommendedName>
</protein>
<dbReference type="GO" id="GO:0008270">
    <property type="term" value="F:zinc ion binding"/>
    <property type="evidence" value="ECO:0007669"/>
    <property type="project" value="UniProtKB-KW"/>
</dbReference>
<dbReference type="InterPro" id="IPR011010">
    <property type="entry name" value="DNA_brk_join_enz"/>
</dbReference>
<dbReference type="InterPro" id="IPR000571">
    <property type="entry name" value="Znf_CCCH"/>
</dbReference>
<sequence length="2730" mass="306039">MFKYIGTLQCVHNILQEFSLTWQAIGTYKLSDLLQITHEGRQTDWGFGASAAIKALRWLQKTLQIPAWSTLHGPVVNSFLNPTIHERKEAIPLSLFIVTQWERRLLMKDCPLQDQVVLGGFLCMLWAGLRFSDGQRINLQSLSWCITALRGSCFQTKTTKSGQPWALQARGFLSRGDWSWTAQWLVALDTIWGPMHNAQTACDFLLPMTLDTGFVQPMIPMSYSQALKRMRFMCTLPWKLSDTPMSANPNDYTLHSLKTTTLSWSNQLAQQGLVTEEQRHLQGHHRRGSMRLYSRDDTAGQLALQDTLSTQVQSGYRFVTPLHRGSQQPIREPPVKLESFSKSYQEHRWTFFPFNNAVKDPLLKGQPTALATIDSGDEITVESIEPNLHADVAPGSNIDSLKEGWTSQNFAMVVNSKEEFNEGIWDQLCNSPISLVQRSNLKVAWQQLQPDSTSTSRDSNIAGMTTASAPEGSWSESFAPKLQANTVSKLKKQFLEDYPSEVLSPDTMPSSRLLSMAFQHHSKREYPWIPWRYRMSQSKMDDMVIYHKPKVPRIEGLQLHQLLLDEPPALDINNTGMGVNAIRNMMDIHNTAMALVGACHLQRLRAYSLRFMSFLTQRLDGDSGLRTPNVLEAQAADKQLWNLIHELVLDQGFTLDNALHEVTHLRADMASLLQPRAKVTSRPMGTISSSASTTTAPKGKSKGKGKSKSIGKNTKGEAQGRPTWVTEAMIQGKKQQLCMQFQSGRCQKGDLCKFGHFWAAPNCGEYSRLKLKPHGPPALRTPEFMQGLPGLTPAQLDRVQASYELMTRCVLCLELVYSAGSICNHPKDSHEPISGVRHADGTFKSRDTAEYPEPMCAAIANLIAPLCASDTGQQLTWTTVQQCIPVKGYCDFPVSYEDGGGLNSEPDWSRPHRATPDSLKQLRQDWVQLILHNGMLDKMQAFFRAHEAQPPFSAEDLAPFRHSLERFIQSHGMIADWSIRMDQPMHLEIMAAISRIMQDKDNSLFDMLRHGAPTGIQSDIPPSTIFPRAEDKADDSIPLSIHMTNWQSAESDLETTRDLVNQELEKGWIYEYHGTLADAQAEFGDKLAIGRLGLALSDHRPPRLVVDSSICHWRNVMACLDNDLKFTSTPTGQNNFGLASAQLTHVLMATWLDLDPSPELELPWEKGIWGSIFCNKPLCVSPQRKWKRLACPADPQREQPEKPTKMPRRILVADHWRQIVANTDAISWKEDQEAKMDVALKRWFDIISQFPEIHETVKQLHLLAGLTEQLRMLRDILSGKAPATLIKRANSMLKYIEKLREAKVQVPGDESFLYAYFCDLRNSGIALSRLRSIVEAIRSRWMDMQHTDEVVMDPDPNDPVFVELKIKEFKTKKANAWRGGVMAAVGPALGVVQGNWVRTWWELRQQLGDQFGSGVPLMPAPDGEGSATVRPLSTEEFSKWVKMILDRNGGLPEDCKISSHSCKATLLSFLAKFGASIPHREILGGHTGRMKSVLTYSRDSLASPLRVLSHMLERIWQGSFNPNATRSGMMTAEVKVEVLSVGEDDETWEAVDRQQQDLDEEAGEDLGSGSDTSSSSEEEQAAATHAARMVSAPKAPAGTELRQHPKSRMLHLIQEDHKRYLLCGRKVEMANGSLYKPPASLRVMALIDSEKAFQKRCEEMHDGLFEKLQGQNIGSFSTLAFALGSPQNPVSDDEFTKLADAVFETQSTLGTTAILRRLHSESCTLLIAEMKTQSARADASEPIRKLPFIEKQSRLDAQKKRLPGLPHTPEQQPAHALIDAAYNVLESGSITYLHPSRCHSRESEVQTEAKNKSKTMITLEQGALKQTVVSNLQDIDTSTELKLYFALQRRHLAFDLVNLLSWSVCQKWLDKLMSTLVSDAPSNFSAITLTQVMRADREIFSILASEHKGSLKATTGGRPPLEEPFERLMHDPRINVHLIAMPKVTAQQPPKRPLEAEPSRPSPVPKKPFKRPRSTDKPAPQLPDELAGLARKTESGKPMCWHFNMSKGCNNPVKGGRCRERKVPGISNPPRPLRSESYPDGLAGLTEQEHQRVLEANASYSAMVELILFLIGLGTAVTVENPLNSLFWLTSFMVKLFDQYPGHSPILQHCMHGGTRDKKSKFWSYNPRKPDTNILESLGILCDGQHQHESWKPRWVNGKLFFPTAEEAAYPTILCQRFASICLNEAKIRGLSPCQSLQQQLMVDPSVGKRNLFAAQSRGNKLKQVLAEYGREFKTAIPVGYQDIEKLLQAFPKGTNVIHRQLHWGFTRDEWRRKSNNWAASIEEGAHFEVLTLGIPRDPSDFIKDAHAIGHPRRAFARVPALMKEVLEEVFLSSPFEIKAKRANFLKKWMRRAVQLRAEEQQLHASLPAHLQPLLKDRKLLLWREILQDLEYPDAKIVDEICQGFPLTGWAQSSGVFQTRVKPPDLFDGTVEGMAKGLNMAVVASLESSDWMPVDQVAWDETMQEVANGWLAEEPHPNLGKQFIAKRFPIQQKEKTRLIDDFSICGVNSAFGMSEKLRVDAIDEILAGISVLLDSQSFANDGRGLLGRTFDLKSAYKQFGVDVPHSERLRIAVKKPGGGVAFFRVLALPFGATGSVSAFLRISSAIAFIGSKGLCIPWSVFFDDYTALSPSGLELDTTFYAEALFKLLGINFASEGSKAPPFSECFKTLGLVVNAENVGSREVKVGHTEERSKELLEYIDEVLSQNFVGTKSCRGTQGSRVRRSAWTISL</sequence>
<accession>A0A9P1FM42</accession>
<dbReference type="Proteomes" id="UP001152797">
    <property type="component" value="Unassembled WGS sequence"/>
</dbReference>
<feature type="compositionally biased region" description="Polar residues" evidence="2">
    <location>
        <begin position="452"/>
        <end position="468"/>
    </location>
</feature>
<dbReference type="OrthoDB" id="3255824at2759"/>
<feature type="region of interest" description="Disordered" evidence="2">
    <location>
        <begin position="678"/>
        <end position="723"/>
    </location>
</feature>
<evidence type="ECO:0000256" key="1">
    <source>
        <dbReference type="PROSITE-ProRule" id="PRU00723"/>
    </source>
</evidence>
<dbReference type="GO" id="GO:0003677">
    <property type="term" value="F:DNA binding"/>
    <property type="evidence" value="ECO:0007669"/>
    <property type="project" value="InterPro"/>
</dbReference>
<keyword evidence="1" id="KW-0479">Metal-binding</keyword>
<feature type="compositionally biased region" description="Low complexity" evidence="2">
    <location>
        <begin position="1565"/>
        <end position="1575"/>
    </location>
</feature>